<reference evidence="3" key="1">
    <citation type="submission" date="2016-10" db="EMBL/GenBank/DDBJ databases">
        <authorList>
            <person name="Varghese N."/>
            <person name="Submissions S."/>
        </authorList>
    </citation>
    <scope>NUCLEOTIDE SEQUENCE [LARGE SCALE GENOMIC DNA]</scope>
    <source>
        <strain evidence="3">CGMCC 4.578</strain>
    </source>
</reference>
<dbReference type="EMBL" id="FOFT01000002">
    <property type="protein sequence ID" value="SEQ27722.1"/>
    <property type="molecule type" value="Genomic_DNA"/>
</dbReference>
<sequence>MANIVLEYVKTLIWPLVVAGVLIGYRRSAFRLLGRLTSVDAAGVTATFDNAADEAEEISTSDTE</sequence>
<evidence type="ECO:0000256" key="1">
    <source>
        <dbReference type="SAM" id="Phobius"/>
    </source>
</evidence>
<keyword evidence="1" id="KW-0472">Membrane</keyword>
<dbReference type="AlphaFoldDB" id="A0A1H9EQ44"/>
<name>A0A1H9EQ44_9PSEU</name>
<keyword evidence="1" id="KW-1133">Transmembrane helix</keyword>
<keyword evidence="1" id="KW-0812">Transmembrane</keyword>
<protein>
    <submittedName>
        <fullName evidence="2">Uncharacterized protein</fullName>
    </submittedName>
</protein>
<evidence type="ECO:0000313" key="3">
    <source>
        <dbReference type="Proteomes" id="UP000199028"/>
    </source>
</evidence>
<proteinExistence type="predicted"/>
<gene>
    <name evidence="2" type="ORF">SAMN05216195_10240</name>
</gene>
<keyword evidence="3" id="KW-1185">Reference proteome</keyword>
<dbReference type="Proteomes" id="UP000199028">
    <property type="component" value="Unassembled WGS sequence"/>
</dbReference>
<evidence type="ECO:0000313" key="2">
    <source>
        <dbReference type="EMBL" id="SEQ27722.1"/>
    </source>
</evidence>
<dbReference type="RefSeq" id="WP_090063678.1">
    <property type="nucleotide sequence ID" value="NZ_FOFT01000002.1"/>
</dbReference>
<feature type="transmembrane region" description="Helical" evidence="1">
    <location>
        <begin position="6"/>
        <end position="25"/>
    </location>
</feature>
<accession>A0A1H9EQ44</accession>
<organism evidence="2 3">
    <name type="scientific">Lentzea flaviverrucosa</name>
    <dbReference type="NCBI Taxonomy" id="200379"/>
    <lineage>
        <taxon>Bacteria</taxon>
        <taxon>Bacillati</taxon>
        <taxon>Actinomycetota</taxon>
        <taxon>Actinomycetes</taxon>
        <taxon>Pseudonocardiales</taxon>
        <taxon>Pseudonocardiaceae</taxon>
        <taxon>Lentzea</taxon>
    </lineage>
</organism>